<name>A0A8R1DP22_CAEJA</name>
<dbReference type="InterPro" id="IPR002619">
    <property type="entry name" value="CX"/>
</dbReference>
<protein>
    <submittedName>
        <fullName evidence="4">CX domain-containing protein</fullName>
    </submittedName>
</protein>
<dbReference type="PANTHER" id="PTHR47520">
    <property type="entry name" value="CX DOMAIN-CONTAINING PROTEIN-RELATED"/>
    <property type="match status" value="1"/>
</dbReference>
<feature type="chain" id="PRO_5035889376" evidence="2">
    <location>
        <begin position="20"/>
        <end position="165"/>
    </location>
</feature>
<feature type="domain" description="CX" evidence="3">
    <location>
        <begin position="50"/>
        <end position="107"/>
    </location>
</feature>
<evidence type="ECO:0000256" key="1">
    <source>
        <dbReference type="SAM" id="Phobius"/>
    </source>
</evidence>
<evidence type="ECO:0000256" key="2">
    <source>
        <dbReference type="SAM" id="SignalP"/>
    </source>
</evidence>
<reference evidence="4" key="2">
    <citation type="submission" date="2022-06" db="UniProtKB">
        <authorList>
            <consortium name="EnsemblMetazoa"/>
        </authorList>
    </citation>
    <scope>IDENTIFICATION</scope>
    <source>
        <strain evidence="4">DF5081</strain>
    </source>
</reference>
<dbReference type="Proteomes" id="UP000005237">
    <property type="component" value="Unassembled WGS sequence"/>
</dbReference>
<accession>A0A8R1DP22</accession>
<keyword evidence="5" id="KW-1185">Reference proteome</keyword>
<keyword evidence="2" id="KW-0732">Signal</keyword>
<dbReference type="AlphaFoldDB" id="A0A8R1DP22"/>
<dbReference type="EnsemblMetazoa" id="CJA08116.1">
    <property type="protein sequence ID" value="CJA08116.1"/>
    <property type="gene ID" value="WBGene00127320"/>
</dbReference>
<feature type="transmembrane region" description="Helical" evidence="1">
    <location>
        <begin position="110"/>
        <end position="132"/>
    </location>
</feature>
<evidence type="ECO:0000259" key="3">
    <source>
        <dbReference type="Pfam" id="PF01705"/>
    </source>
</evidence>
<proteinExistence type="predicted"/>
<feature type="signal peptide" evidence="2">
    <location>
        <begin position="1"/>
        <end position="19"/>
    </location>
</feature>
<sequence length="165" mass="18329">MSRLLFLPVLFTAAEPISSGSTDTDFLVRLINRKVIQEPSHPVCHQGIAYYWLGQYAPSSELPQTCILLSTHPDWPFDGHIFVNGSHPTAVLFGCRMGHMCRGKTCHEPLTYFNVVTYCLMGMILFLLVCLCGGEPVEQTRKVSQLQISRQSSFENIAPIGQIGG</sequence>
<organism evidence="4 5">
    <name type="scientific">Caenorhabditis japonica</name>
    <dbReference type="NCBI Taxonomy" id="281687"/>
    <lineage>
        <taxon>Eukaryota</taxon>
        <taxon>Metazoa</taxon>
        <taxon>Ecdysozoa</taxon>
        <taxon>Nematoda</taxon>
        <taxon>Chromadorea</taxon>
        <taxon>Rhabditida</taxon>
        <taxon>Rhabditina</taxon>
        <taxon>Rhabditomorpha</taxon>
        <taxon>Rhabditoidea</taxon>
        <taxon>Rhabditidae</taxon>
        <taxon>Peloderinae</taxon>
        <taxon>Caenorhabditis</taxon>
    </lineage>
</organism>
<dbReference type="PANTHER" id="PTHR47520:SF12">
    <property type="entry name" value="CX DOMAIN-CONTAINING PROTEIN"/>
    <property type="match status" value="1"/>
</dbReference>
<evidence type="ECO:0000313" key="4">
    <source>
        <dbReference type="EnsemblMetazoa" id="CJA08116.1"/>
    </source>
</evidence>
<keyword evidence="1" id="KW-1133">Transmembrane helix</keyword>
<keyword evidence="1" id="KW-0472">Membrane</keyword>
<reference evidence="5" key="1">
    <citation type="submission" date="2010-08" db="EMBL/GenBank/DDBJ databases">
        <authorList>
            <consortium name="Caenorhabditis japonica Sequencing Consortium"/>
            <person name="Wilson R.K."/>
        </authorList>
    </citation>
    <scope>NUCLEOTIDE SEQUENCE [LARGE SCALE GENOMIC DNA]</scope>
    <source>
        <strain evidence="5">DF5081</strain>
    </source>
</reference>
<dbReference type="Pfam" id="PF01705">
    <property type="entry name" value="CX"/>
    <property type="match status" value="1"/>
</dbReference>
<evidence type="ECO:0000313" key="5">
    <source>
        <dbReference type="Proteomes" id="UP000005237"/>
    </source>
</evidence>
<keyword evidence="1" id="KW-0812">Transmembrane</keyword>